<name>A0ABC8U6P1_9AQUA</name>
<keyword evidence="8" id="KW-1185">Reference proteome</keyword>
<dbReference type="InterPro" id="IPR006866">
    <property type="entry name" value="DUF627_N"/>
</dbReference>
<comment type="caution">
    <text evidence="7">The sequence shown here is derived from an EMBL/GenBank/DDBJ whole genome shotgun (WGS) entry which is preliminary data.</text>
</comment>
<evidence type="ECO:0000259" key="5">
    <source>
        <dbReference type="Pfam" id="PF04780"/>
    </source>
</evidence>
<reference evidence="7 8" key="1">
    <citation type="submission" date="2024-02" db="EMBL/GenBank/DDBJ databases">
        <authorList>
            <person name="Vignale AGUSTIN F."/>
            <person name="Sosa J E."/>
            <person name="Modenutti C."/>
        </authorList>
    </citation>
    <scope>NUCLEOTIDE SEQUENCE [LARGE SCALE GENOMIC DNA]</scope>
</reference>
<dbReference type="Gene3D" id="1.25.40.10">
    <property type="entry name" value="Tetratricopeptide repeat domain"/>
    <property type="match status" value="1"/>
</dbReference>
<keyword evidence="3" id="KW-0175">Coiled coil</keyword>
<dbReference type="InterPro" id="IPR052398">
    <property type="entry name" value="Ubiquitin_hydrolase_53/54"/>
</dbReference>
<dbReference type="InterPro" id="IPR006865">
    <property type="entry name" value="DUF629"/>
</dbReference>
<feature type="region of interest" description="Disordered" evidence="4">
    <location>
        <begin position="1"/>
        <end position="48"/>
    </location>
</feature>
<proteinExistence type="predicted"/>
<feature type="compositionally biased region" description="Polar residues" evidence="4">
    <location>
        <begin position="885"/>
        <end position="902"/>
    </location>
</feature>
<feature type="compositionally biased region" description="Polar residues" evidence="4">
    <location>
        <begin position="9"/>
        <end position="36"/>
    </location>
</feature>
<feature type="domain" description="DUF627" evidence="6">
    <location>
        <begin position="60"/>
        <end position="165"/>
    </location>
</feature>
<dbReference type="Pfam" id="PF04781">
    <property type="entry name" value="DUF627"/>
    <property type="match status" value="1"/>
</dbReference>
<feature type="region of interest" description="Disordered" evidence="4">
    <location>
        <begin position="884"/>
        <end position="911"/>
    </location>
</feature>
<feature type="domain" description="DUF629" evidence="5">
    <location>
        <begin position="459"/>
        <end position="659"/>
    </location>
</feature>
<feature type="region of interest" description="Disordered" evidence="4">
    <location>
        <begin position="759"/>
        <end position="813"/>
    </location>
</feature>
<protein>
    <submittedName>
        <fullName evidence="7">Uncharacterized protein</fullName>
    </submittedName>
</protein>
<feature type="coiled-coil region" evidence="3">
    <location>
        <begin position="218"/>
        <end position="252"/>
    </location>
</feature>
<evidence type="ECO:0000256" key="1">
    <source>
        <dbReference type="ARBA" id="ARBA00022786"/>
    </source>
</evidence>
<dbReference type="SUPFAM" id="SSF48452">
    <property type="entry name" value="TPR-like"/>
    <property type="match status" value="1"/>
</dbReference>
<evidence type="ECO:0000256" key="2">
    <source>
        <dbReference type="ARBA" id="ARBA00022801"/>
    </source>
</evidence>
<evidence type="ECO:0000259" key="6">
    <source>
        <dbReference type="Pfam" id="PF04781"/>
    </source>
</evidence>
<evidence type="ECO:0000256" key="3">
    <source>
        <dbReference type="SAM" id="Coils"/>
    </source>
</evidence>
<dbReference type="InterPro" id="IPR011990">
    <property type="entry name" value="TPR-like_helical_dom_sf"/>
</dbReference>
<evidence type="ECO:0000313" key="7">
    <source>
        <dbReference type="EMBL" id="CAK9175377.1"/>
    </source>
</evidence>
<keyword evidence="1" id="KW-0833">Ubl conjugation pathway</keyword>
<keyword evidence="2" id="KW-0378">Hydrolase</keyword>
<gene>
    <name evidence="7" type="ORF">ILEXP_LOCUS45170</name>
</gene>
<evidence type="ECO:0000256" key="4">
    <source>
        <dbReference type="SAM" id="MobiDB-lite"/>
    </source>
</evidence>
<dbReference type="PANTHER" id="PTHR22975">
    <property type="entry name" value="UBIQUITIN SPECIFIC PROTEINASE"/>
    <property type="match status" value="1"/>
</dbReference>
<feature type="domain" description="DUF629" evidence="5">
    <location>
        <begin position="296"/>
        <end position="452"/>
    </location>
</feature>
<dbReference type="GO" id="GO:0016787">
    <property type="term" value="F:hydrolase activity"/>
    <property type="evidence" value="ECO:0007669"/>
    <property type="project" value="UniProtKB-KW"/>
</dbReference>
<feature type="compositionally biased region" description="Basic residues" evidence="4">
    <location>
        <begin position="775"/>
        <end position="784"/>
    </location>
</feature>
<dbReference type="AlphaFoldDB" id="A0ABC8U6P1"/>
<dbReference type="Pfam" id="PF04780">
    <property type="entry name" value="DUF629"/>
    <property type="match status" value="2"/>
</dbReference>
<dbReference type="PANTHER" id="PTHR22975:SF9">
    <property type="entry name" value="ECHINUS SPLICE FORM 3"/>
    <property type="match status" value="1"/>
</dbReference>
<dbReference type="EMBL" id="CAUOFW020006602">
    <property type="protein sequence ID" value="CAK9175377.1"/>
    <property type="molecule type" value="Genomic_DNA"/>
</dbReference>
<sequence>MGPKKKWNPPSQSKPPSTANHATTSDGGPPNTSTSDNLRDEQSNAEQLDEDAINAECERALAALGQRNQTEALKLIKEACVRYENSALVHHTQASIHTRIATQIEHYDAYQDSLKNALDSEEKAISLSPNAIKLAHTSASLLFRLSSNVKDYEEVVKECERALSLFSLPQVERISQQELEFVKEQLKSTLDKAKIGLIATGMKNVGTGDVGEETSGFKEDLLTNIKNAYKTVEEKTKKIEALVEAARLLQQRPETVQNIDDDAFGLTGPLGKLQNSKKKKAALKMIRSNTGKIGKVLEFWNSMNVEEKRWLLRPRINDVRVHCAEVKSVLAAEDFLGAICYAEAAHTWKYWECCRHVGDLSGKSQAFLPKEIDAHSLEMLQNGPWMPVDTSEAFRIIENQSKDPDDENWPLSDHSERADILERIRSKFLLRLRHKWVALSYLMAVKHYALNLLLWHDLDSQIADESNVNQEREVRARIVLHGETLCFLLDESLLRAELTLYRYPKAVVDDASATMFAVSDDEVDALADGDGFIYWLFAAGFTIEDDLASWKRNKDGKTRQGMEIYLILKMRFSEIENKCLRRNEHLIHCEALQAIKRICTEELSKREQGPSYIPQTFESLLKKRQEELVDRDDDNSRAELYAVGKFFEDEVPQAMNVNEDYVLQEDNRIRNVILVQLQQSAQENFEIDMDILWTFTKMQHLYFQLAQVSVHDYRLIVAPLLLSFMRAQVEDLVHKHALWKTDAARAALLAEIESDASKNPTKGYNQVKRMEGKLKDKKKKKYYRKAKDSKAASGKSKHMLQETDTAQAPGSQHKYKLQLEAEERMLEENLERQRQIENEAKQKQLAEQNKTADAIAPEVTESLSIEPQMPKDFAGVPMNKLEGTKVSSQVSGGRTEGTSCSQGDYPDSQIGASVSSDEIIDQEFEHRYNLQLEAEERMVEDNLEHQREIENEAKQKQLAEQNKTSDARAPEVAETLLIEPLMPKDFAGVPLNKLEGTVSSQVSGEWTEGRSCSQGRVKTVLHTLKLMKVLYGLLIDRLEGNVSG</sequence>
<feature type="coiled-coil region" evidence="3">
    <location>
        <begin position="816"/>
        <end position="847"/>
    </location>
</feature>
<dbReference type="Proteomes" id="UP001642360">
    <property type="component" value="Unassembled WGS sequence"/>
</dbReference>
<evidence type="ECO:0000313" key="8">
    <source>
        <dbReference type="Proteomes" id="UP001642360"/>
    </source>
</evidence>
<organism evidence="7 8">
    <name type="scientific">Ilex paraguariensis</name>
    <name type="common">yerba mate</name>
    <dbReference type="NCBI Taxonomy" id="185542"/>
    <lineage>
        <taxon>Eukaryota</taxon>
        <taxon>Viridiplantae</taxon>
        <taxon>Streptophyta</taxon>
        <taxon>Embryophyta</taxon>
        <taxon>Tracheophyta</taxon>
        <taxon>Spermatophyta</taxon>
        <taxon>Magnoliopsida</taxon>
        <taxon>eudicotyledons</taxon>
        <taxon>Gunneridae</taxon>
        <taxon>Pentapetalae</taxon>
        <taxon>asterids</taxon>
        <taxon>campanulids</taxon>
        <taxon>Aquifoliales</taxon>
        <taxon>Aquifoliaceae</taxon>
        <taxon>Ilex</taxon>
    </lineage>
</organism>
<accession>A0ABC8U6P1</accession>